<accession>A0A9P3G3G5</accession>
<keyword evidence="6" id="KW-0539">Nucleus</keyword>
<dbReference type="GO" id="GO:0003677">
    <property type="term" value="F:DNA binding"/>
    <property type="evidence" value="ECO:0007669"/>
    <property type="project" value="TreeGrafter"/>
</dbReference>
<evidence type="ECO:0000256" key="8">
    <source>
        <dbReference type="ARBA" id="ARBA00031747"/>
    </source>
</evidence>
<evidence type="ECO:0000259" key="10">
    <source>
        <dbReference type="Pfam" id="PF05236"/>
    </source>
</evidence>
<dbReference type="Gene3D" id="1.10.20.10">
    <property type="entry name" value="Histone, subunit A"/>
    <property type="match status" value="1"/>
</dbReference>
<dbReference type="InterPro" id="IPR009072">
    <property type="entry name" value="Histone-fold"/>
</dbReference>
<evidence type="ECO:0000256" key="7">
    <source>
        <dbReference type="ARBA" id="ARBA00025346"/>
    </source>
</evidence>
<evidence type="ECO:0000256" key="4">
    <source>
        <dbReference type="ARBA" id="ARBA00023015"/>
    </source>
</evidence>
<evidence type="ECO:0000256" key="2">
    <source>
        <dbReference type="ARBA" id="ARBA00006178"/>
    </source>
</evidence>
<sequence>MSMKQEDGAQTPTTTFSAAQWGNQIPIDPALQQQSQPQSQPPPPQYQPQPQAQAQAQPQYQVQQPAQVQPQYQAPPQTQPQASYQPQPQAQPQTQYQPHQPQTQPQHQAVPQHTTTPQYSHYQAYQQYAQHSYSHYQYQPAQTTQQAQMATIPTAPKPVIAAAPPTSTLDTTDVTKLNDALGSAGVDLRAEEESLHRSFDQYQSYRPYEDRSRKQPPRPNFDARIIGQRIRDIGAQHKVTKVPEDSVNYLALALRARLQDLVEGMIDASAHRADTQFDRPASQYEDGKPMWSILIRADISKQLAAIERVEREEETRVRRERKERIEMAAAQAAALAAQQAGNAMAVDGDLEDGQPKKKKKKADGPGVTARNMSEDVRKKMSNAVASQAAGLGTKYAWMNTSVTGNAAKAKAAAAAAPATPTASSALSPATTTAPATSAGAASTWARPYISNKPTAHGTASPDAEDKRRSITLRDAMFVLEKERGHGGGRGSAKGWT</sequence>
<gene>
    <name evidence="11" type="ORF">PsYK624_036090</name>
</gene>
<dbReference type="GO" id="GO:0046982">
    <property type="term" value="F:protein heterodimerization activity"/>
    <property type="evidence" value="ECO:0007669"/>
    <property type="project" value="InterPro"/>
</dbReference>
<keyword evidence="4" id="KW-0805">Transcription regulation</keyword>
<evidence type="ECO:0000256" key="1">
    <source>
        <dbReference type="ARBA" id="ARBA00004123"/>
    </source>
</evidence>
<keyword evidence="5" id="KW-0804">Transcription</keyword>
<comment type="function">
    <text evidence="7">Functions as a component of the DNA-binding general transcription factor complex TFIID. Binding of TFIID to a promoter (with or without TATA element) is the initial step in pre-initiation complex (PIC) formation. TFIID plays a key role in the regulation of gene expression by RNA polymerase II through different activities such as transcription activator interaction, core promoter recognition and selectivity, TFIIA and TFIIB interaction, chromatin modification (histone acetylation by TAF1), facilitation of DNA opening and initiation of transcription.</text>
</comment>
<evidence type="ECO:0000256" key="9">
    <source>
        <dbReference type="SAM" id="MobiDB-lite"/>
    </source>
</evidence>
<keyword evidence="12" id="KW-1185">Reference proteome</keyword>
<feature type="region of interest" description="Disordered" evidence="9">
    <location>
        <begin position="1"/>
        <end position="123"/>
    </location>
</feature>
<feature type="domain" description="Transcription initiation factor TFIID component TAF4 C-terminal" evidence="10">
    <location>
        <begin position="177"/>
        <end position="484"/>
    </location>
</feature>
<feature type="region of interest" description="Disordered" evidence="9">
    <location>
        <begin position="347"/>
        <end position="381"/>
    </location>
</feature>
<feature type="compositionally biased region" description="Low complexity" evidence="9">
    <location>
        <begin position="48"/>
        <end position="123"/>
    </location>
</feature>
<dbReference type="PANTHER" id="PTHR15138">
    <property type="entry name" value="TRANSCRIPTION INITIATION FACTOR TFIID SUBUNIT 4"/>
    <property type="match status" value="1"/>
</dbReference>
<dbReference type="Pfam" id="PF05236">
    <property type="entry name" value="TAF4"/>
    <property type="match status" value="1"/>
</dbReference>
<dbReference type="Proteomes" id="UP000703269">
    <property type="component" value="Unassembled WGS sequence"/>
</dbReference>
<dbReference type="InterPro" id="IPR007900">
    <property type="entry name" value="TAF4_C"/>
</dbReference>
<comment type="similarity">
    <text evidence="2">Belongs to the TAF4 family.</text>
</comment>
<dbReference type="InterPro" id="IPR045144">
    <property type="entry name" value="TAF4"/>
</dbReference>
<dbReference type="GO" id="GO:0006367">
    <property type="term" value="P:transcription initiation at RNA polymerase II promoter"/>
    <property type="evidence" value="ECO:0007669"/>
    <property type="project" value="TreeGrafter"/>
</dbReference>
<feature type="compositionally biased region" description="Polar residues" evidence="9">
    <location>
        <begin position="8"/>
        <end position="23"/>
    </location>
</feature>
<comment type="caution">
    <text evidence="11">The sequence shown here is derived from an EMBL/GenBank/DDBJ whole genome shotgun (WGS) entry which is preliminary data.</text>
</comment>
<feature type="region of interest" description="Disordered" evidence="9">
    <location>
        <begin position="195"/>
        <end position="221"/>
    </location>
</feature>
<evidence type="ECO:0000256" key="3">
    <source>
        <dbReference type="ARBA" id="ARBA00017306"/>
    </source>
</evidence>
<feature type="region of interest" description="Disordered" evidence="9">
    <location>
        <begin position="419"/>
        <end position="469"/>
    </location>
</feature>
<name>A0A9P3G3G5_9APHY</name>
<feature type="compositionally biased region" description="Low complexity" evidence="9">
    <location>
        <begin position="419"/>
        <end position="445"/>
    </location>
</feature>
<dbReference type="CDD" id="cd08045">
    <property type="entry name" value="HFD_TAF4"/>
    <property type="match status" value="1"/>
</dbReference>
<evidence type="ECO:0000256" key="5">
    <source>
        <dbReference type="ARBA" id="ARBA00023163"/>
    </source>
</evidence>
<dbReference type="EMBL" id="BPQB01000006">
    <property type="protein sequence ID" value="GJE87526.1"/>
    <property type="molecule type" value="Genomic_DNA"/>
</dbReference>
<evidence type="ECO:0000256" key="6">
    <source>
        <dbReference type="ARBA" id="ARBA00023242"/>
    </source>
</evidence>
<dbReference type="PANTHER" id="PTHR15138:SF14">
    <property type="entry name" value="TRANSCRIPTION INITIATION FACTOR TFIID SUBUNIT 4"/>
    <property type="match status" value="1"/>
</dbReference>
<protein>
    <recommendedName>
        <fullName evidence="3">Transcription initiation factor TFIID subunit 4</fullName>
    </recommendedName>
    <alternativeName>
        <fullName evidence="8">TBP-associated factor 4</fullName>
    </alternativeName>
</protein>
<dbReference type="GO" id="GO:0005669">
    <property type="term" value="C:transcription factor TFIID complex"/>
    <property type="evidence" value="ECO:0007669"/>
    <property type="project" value="InterPro"/>
</dbReference>
<evidence type="ECO:0000313" key="12">
    <source>
        <dbReference type="Proteomes" id="UP000703269"/>
    </source>
</evidence>
<dbReference type="GO" id="GO:0016251">
    <property type="term" value="F:RNA polymerase II general transcription initiation factor activity"/>
    <property type="evidence" value="ECO:0007669"/>
    <property type="project" value="TreeGrafter"/>
</dbReference>
<comment type="subcellular location">
    <subcellularLocation>
        <location evidence="1">Nucleus</location>
    </subcellularLocation>
</comment>
<dbReference type="AlphaFoldDB" id="A0A9P3G3G5"/>
<dbReference type="OrthoDB" id="21060at2759"/>
<reference evidence="11 12" key="1">
    <citation type="submission" date="2021-08" db="EMBL/GenBank/DDBJ databases">
        <title>Draft Genome Sequence of Phanerochaete sordida strain YK-624.</title>
        <authorList>
            <person name="Mori T."/>
            <person name="Dohra H."/>
            <person name="Suzuki T."/>
            <person name="Kawagishi H."/>
            <person name="Hirai H."/>
        </authorList>
    </citation>
    <scope>NUCLEOTIDE SEQUENCE [LARGE SCALE GENOMIC DNA]</scope>
    <source>
        <strain evidence="11 12">YK-624</strain>
    </source>
</reference>
<organism evidence="11 12">
    <name type="scientific">Phanerochaete sordida</name>
    <dbReference type="NCBI Taxonomy" id="48140"/>
    <lineage>
        <taxon>Eukaryota</taxon>
        <taxon>Fungi</taxon>
        <taxon>Dikarya</taxon>
        <taxon>Basidiomycota</taxon>
        <taxon>Agaricomycotina</taxon>
        <taxon>Agaricomycetes</taxon>
        <taxon>Polyporales</taxon>
        <taxon>Phanerochaetaceae</taxon>
        <taxon>Phanerochaete</taxon>
    </lineage>
</organism>
<evidence type="ECO:0000313" key="11">
    <source>
        <dbReference type="EMBL" id="GJE87526.1"/>
    </source>
</evidence>
<proteinExistence type="inferred from homology"/>